<protein>
    <submittedName>
        <fullName evidence="2">Uncharacterized protein</fullName>
    </submittedName>
</protein>
<dbReference type="RefSeq" id="WP_279523684.1">
    <property type="nucleotide sequence ID" value="NZ_JARVII010000003.1"/>
</dbReference>
<proteinExistence type="predicted"/>
<organism evidence="2 3">
    <name type="scientific">Ottowia cancrivicina</name>
    <dbReference type="NCBI Taxonomy" id="3040346"/>
    <lineage>
        <taxon>Bacteria</taxon>
        <taxon>Pseudomonadati</taxon>
        <taxon>Pseudomonadota</taxon>
        <taxon>Betaproteobacteria</taxon>
        <taxon>Burkholderiales</taxon>
        <taxon>Comamonadaceae</taxon>
        <taxon>Ottowia</taxon>
    </lineage>
</organism>
<keyword evidence="3" id="KW-1185">Reference proteome</keyword>
<feature type="compositionally biased region" description="Basic and acidic residues" evidence="1">
    <location>
        <begin position="147"/>
        <end position="157"/>
    </location>
</feature>
<dbReference type="EMBL" id="JARVII010000003">
    <property type="protein sequence ID" value="MDG9698642.1"/>
    <property type="molecule type" value="Genomic_DNA"/>
</dbReference>
<evidence type="ECO:0000256" key="1">
    <source>
        <dbReference type="SAM" id="MobiDB-lite"/>
    </source>
</evidence>
<accession>A0AAW6RIU5</accession>
<evidence type="ECO:0000313" key="3">
    <source>
        <dbReference type="Proteomes" id="UP001237156"/>
    </source>
</evidence>
<reference evidence="2 3" key="1">
    <citation type="submission" date="2023-04" db="EMBL/GenBank/DDBJ databases">
        <title>Ottowia paracancer sp. nov., isolated from human stomach.</title>
        <authorList>
            <person name="Song Y."/>
        </authorList>
    </citation>
    <scope>NUCLEOTIDE SEQUENCE [LARGE SCALE GENOMIC DNA]</scope>
    <source>
        <strain evidence="2 3">10c7w1</strain>
    </source>
</reference>
<gene>
    <name evidence="2" type="ORF">QB898_02730</name>
</gene>
<sequence>MGAAVGVVAGVIGGGGGGMLGGLLGGSGLLGGLGQLLGGFLGGSNKIDFGKVLEGFSPANVINATANLINSISGNSGKQAVDKLAKEDGLPKFLQEAIKKVIDEVVKKFEKKADPEAEKALKDAAGSDVQKSIDDLAQKIVDAVRKNLEENQKDDTASNRTGGSGKGGKKSTGSWLMAIAKAMGEVLGEKASKMVELSGKISDAADAQKSAGKDQKAQQEAAADMTKAQTEMQGVSQEYKLLTETFSTVIKGIGESLSTMGRKQ</sequence>
<comment type="caution">
    <text evidence="2">The sequence shown here is derived from an EMBL/GenBank/DDBJ whole genome shotgun (WGS) entry which is preliminary data.</text>
</comment>
<name>A0AAW6RIU5_9BURK</name>
<evidence type="ECO:0000313" key="2">
    <source>
        <dbReference type="EMBL" id="MDG9698642.1"/>
    </source>
</evidence>
<feature type="region of interest" description="Disordered" evidence="1">
    <location>
        <begin position="147"/>
        <end position="171"/>
    </location>
</feature>
<feature type="region of interest" description="Disordered" evidence="1">
    <location>
        <begin position="206"/>
        <end position="229"/>
    </location>
</feature>
<dbReference type="Proteomes" id="UP001237156">
    <property type="component" value="Unassembled WGS sequence"/>
</dbReference>
<dbReference type="AlphaFoldDB" id="A0AAW6RIU5"/>